<gene>
    <name evidence="8" type="ORF">CCMP2556_LOCUS31761</name>
</gene>
<dbReference type="Proteomes" id="UP001642484">
    <property type="component" value="Unassembled WGS sequence"/>
</dbReference>
<evidence type="ECO:0000313" key="8">
    <source>
        <dbReference type="EMBL" id="CAK9064632.1"/>
    </source>
</evidence>
<dbReference type="EMBL" id="CAXAMN010021932">
    <property type="protein sequence ID" value="CAK9064632.1"/>
    <property type="molecule type" value="Genomic_DNA"/>
</dbReference>
<evidence type="ECO:0000256" key="2">
    <source>
        <dbReference type="ARBA" id="ARBA00022692"/>
    </source>
</evidence>
<feature type="region of interest" description="Disordered" evidence="5">
    <location>
        <begin position="131"/>
        <end position="150"/>
    </location>
</feature>
<evidence type="ECO:0000256" key="4">
    <source>
        <dbReference type="ARBA" id="ARBA00023136"/>
    </source>
</evidence>
<keyword evidence="3 6" id="KW-1133">Transmembrane helix</keyword>
<evidence type="ECO:0000256" key="1">
    <source>
        <dbReference type="ARBA" id="ARBA00004141"/>
    </source>
</evidence>
<name>A0ABP0NLH8_9DINO</name>
<organism evidence="8 9">
    <name type="scientific">Durusdinium trenchii</name>
    <dbReference type="NCBI Taxonomy" id="1381693"/>
    <lineage>
        <taxon>Eukaryota</taxon>
        <taxon>Sar</taxon>
        <taxon>Alveolata</taxon>
        <taxon>Dinophyceae</taxon>
        <taxon>Suessiales</taxon>
        <taxon>Symbiodiniaceae</taxon>
        <taxon>Durusdinium</taxon>
    </lineage>
</organism>
<feature type="domain" description="Ion transport" evidence="7">
    <location>
        <begin position="204"/>
        <end position="444"/>
    </location>
</feature>
<reference evidence="8 9" key="1">
    <citation type="submission" date="2024-02" db="EMBL/GenBank/DDBJ databases">
        <authorList>
            <person name="Chen Y."/>
            <person name="Shah S."/>
            <person name="Dougan E. K."/>
            <person name="Thang M."/>
            <person name="Chan C."/>
        </authorList>
    </citation>
    <scope>NUCLEOTIDE SEQUENCE [LARGE SCALE GENOMIC DNA]</scope>
</reference>
<feature type="transmembrane region" description="Helical" evidence="6">
    <location>
        <begin position="412"/>
        <end position="438"/>
    </location>
</feature>
<dbReference type="Gene3D" id="1.10.287.70">
    <property type="match status" value="1"/>
</dbReference>
<feature type="transmembrane region" description="Helical" evidence="6">
    <location>
        <begin position="235"/>
        <end position="255"/>
    </location>
</feature>
<proteinExistence type="predicted"/>
<comment type="subcellular location">
    <subcellularLocation>
        <location evidence="1">Membrane</location>
        <topology evidence="1">Multi-pass membrane protein</topology>
    </subcellularLocation>
</comment>
<protein>
    <recommendedName>
        <fullName evidence="7">Ion transport domain-containing protein</fullName>
    </recommendedName>
</protein>
<evidence type="ECO:0000256" key="3">
    <source>
        <dbReference type="ARBA" id="ARBA00022989"/>
    </source>
</evidence>
<evidence type="ECO:0000256" key="5">
    <source>
        <dbReference type="SAM" id="MobiDB-lite"/>
    </source>
</evidence>
<dbReference type="InterPro" id="IPR027359">
    <property type="entry name" value="Volt_channel_dom_sf"/>
</dbReference>
<keyword evidence="2 6" id="KW-0812">Transmembrane</keyword>
<keyword evidence="9" id="KW-1185">Reference proteome</keyword>
<dbReference type="PANTHER" id="PTHR10037">
    <property type="entry name" value="VOLTAGE-GATED CATION CHANNEL CALCIUM AND SODIUM"/>
    <property type="match status" value="1"/>
</dbReference>
<dbReference type="InterPro" id="IPR043203">
    <property type="entry name" value="VGCC_Ca_Na"/>
</dbReference>
<dbReference type="PANTHER" id="PTHR10037:SF62">
    <property type="entry name" value="SODIUM CHANNEL PROTEIN 60E"/>
    <property type="match status" value="1"/>
</dbReference>
<dbReference type="InterPro" id="IPR005821">
    <property type="entry name" value="Ion_trans_dom"/>
</dbReference>
<evidence type="ECO:0000256" key="6">
    <source>
        <dbReference type="SAM" id="Phobius"/>
    </source>
</evidence>
<comment type="caution">
    <text evidence="8">The sequence shown here is derived from an EMBL/GenBank/DDBJ whole genome shotgun (WGS) entry which is preliminary data.</text>
</comment>
<dbReference type="Pfam" id="PF00520">
    <property type="entry name" value="Ion_trans"/>
    <property type="match status" value="1"/>
</dbReference>
<dbReference type="Gene3D" id="1.20.120.350">
    <property type="entry name" value="Voltage-gated potassium channels. Chain C"/>
    <property type="match status" value="1"/>
</dbReference>
<dbReference type="SUPFAM" id="SSF81324">
    <property type="entry name" value="Voltage-gated potassium channels"/>
    <property type="match status" value="1"/>
</dbReference>
<sequence length="578" mass="64339">MGDENEGKPEDGLAAVLKSAVQNLQQSHEQVFQVLERQRAAMTRVQTELVQLREEKHLLQSGHALAASTQGMQVIPPTLLGAVPDGEEREENPEGLECSKIRPDRRATFAHNTSEAFGDTKKLLHCHSMPELEEPDSGTEDVSPSIHGPSLVKAKNLPRKTANNLFIDAEDMKARVRAAIGQPEYNVVDFYKTSGCCQQVARKRSFENITLAVIGLNAVWLAIDTDFNKPSDTTSPVFIFAEHFFCLYFFVEWFLRFGAFRNKRDSLRDFWMVFDGSLMLVTVVETWLLQFVLWAAGATDGGHSDSTGMIRLVRLLRIVRIARIARLLHHLPELLILVRAMVIATRAVFFSVILLVLVLYVFGIAFTQLAQGSPLADKYFGNIPDSMTTLLLNGIFLDSVSEVVVEIGRENLLFSFVFIWFILVGTLTVMNMLVGILVEVISVIASVEKEQLLVAKVQNKLEDVMDLVGLSREEDLTQREFVKLVQQPNAARILQEVGVDVVGLFDFVGVIFPSIDATLTFQDLMEVVLSLRGNNTATVKDLVDLRKCVLAEIGRFNASMEEIKGSLKGGIDSLQALS</sequence>
<keyword evidence="4 6" id="KW-0472">Membrane</keyword>
<feature type="transmembrane region" description="Helical" evidence="6">
    <location>
        <begin position="340"/>
        <end position="366"/>
    </location>
</feature>
<feature type="transmembrane region" description="Helical" evidence="6">
    <location>
        <begin position="206"/>
        <end position="223"/>
    </location>
</feature>
<evidence type="ECO:0000313" key="9">
    <source>
        <dbReference type="Proteomes" id="UP001642484"/>
    </source>
</evidence>
<evidence type="ECO:0000259" key="7">
    <source>
        <dbReference type="Pfam" id="PF00520"/>
    </source>
</evidence>
<accession>A0ABP0NLH8</accession>